<dbReference type="Proteomes" id="UP000666369">
    <property type="component" value="Unassembled WGS sequence"/>
</dbReference>
<comment type="caution">
    <text evidence="6">The sequence shown here is derived from an EMBL/GenBank/DDBJ whole genome shotgun (WGS) entry which is preliminary data.</text>
</comment>
<accession>A0ABX0FNY0</accession>
<dbReference type="InterPro" id="IPR012451">
    <property type="entry name" value="DUF1656"/>
</dbReference>
<dbReference type="Pfam" id="PF07869">
    <property type="entry name" value="DUF1656"/>
    <property type="match status" value="1"/>
</dbReference>
<feature type="transmembrane region" description="Helical" evidence="5">
    <location>
        <begin position="41"/>
        <end position="64"/>
    </location>
</feature>
<evidence type="ECO:0000256" key="4">
    <source>
        <dbReference type="ARBA" id="ARBA00023136"/>
    </source>
</evidence>
<keyword evidence="7" id="KW-1185">Reference proteome</keyword>
<keyword evidence="4 5" id="KW-0472">Membrane</keyword>
<proteinExistence type="predicted"/>
<dbReference type="EMBL" id="JAADJT010000008">
    <property type="protein sequence ID" value="NGZ86203.1"/>
    <property type="molecule type" value="Genomic_DNA"/>
</dbReference>
<keyword evidence="1" id="KW-1003">Cell membrane</keyword>
<evidence type="ECO:0000256" key="2">
    <source>
        <dbReference type="ARBA" id="ARBA00022692"/>
    </source>
</evidence>
<evidence type="ECO:0000256" key="3">
    <source>
        <dbReference type="ARBA" id="ARBA00022989"/>
    </source>
</evidence>
<name>A0ABX0FNY0_9BURK</name>
<gene>
    <name evidence="6" type="ORF">GW587_18335</name>
</gene>
<organism evidence="6 7">
    <name type="scientific">Duganella aceris</name>
    <dbReference type="NCBI Taxonomy" id="2703883"/>
    <lineage>
        <taxon>Bacteria</taxon>
        <taxon>Pseudomonadati</taxon>
        <taxon>Pseudomonadota</taxon>
        <taxon>Betaproteobacteria</taxon>
        <taxon>Burkholderiales</taxon>
        <taxon>Oxalobacteraceae</taxon>
        <taxon>Telluria group</taxon>
        <taxon>Duganella</taxon>
    </lineage>
</organism>
<feature type="transmembrane region" description="Helical" evidence="5">
    <location>
        <begin position="6"/>
        <end position="29"/>
    </location>
</feature>
<evidence type="ECO:0000256" key="1">
    <source>
        <dbReference type="ARBA" id="ARBA00022475"/>
    </source>
</evidence>
<evidence type="ECO:0000256" key="5">
    <source>
        <dbReference type="SAM" id="Phobius"/>
    </source>
</evidence>
<evidence type="ECO:0000313" key="6">
    <source>
        <dbReference type="EMBL" id="NGZ86203.1"/>
    </source>
</evidence>
<reference evidence="7" key="1">
    <citation type="submission" date="2023-07" db="EMBL/GenBank/DDBJ databases">
        <title>Duganella aceri sp. nov., isolated from tree sap.</title>
        <authorList>
            <person name="Kim I.S."/>
        </authorList>
    </citation>
    <scope>NUCLEOTIDE SEQUENCE [LARGE SCALE GENOMIC DNA]</scope>
    <source>
        <strain evidence="7">SAP-35</strain>
    </source>
</reference>
<keyword evidence="3 5" id="KW-1133">Transmembrane helix</keyword>
<evidence type="ECO:0000313" key="7">
    <source>
        <dbReference type="Proteomes" id="UP000666369"/>
    </source>
</evidence>
<dbReference type="RefSeq" id="WP_166105871.1">
    <property type="nucleotide sequence ID" value="NZ_JAADJT010000008.1"/>
</dbReference>
<keyword evidence="2 5" id="KW-0812">Transmembrane</keyword>
<protein>
    <submittedName>
        <fullName evidence="6">DUF1656 domain-containing protein</fullName>
    </submittedName>
</protein>
<sequence>MTAELSLYGLYIPTLLLLAIVALICTRVLGRFLMRIGFYRLVWHPALFEFALFFILLGGFSMLLTSRGY</sequence>